<dbReference type="GO" id="GO:0006002">
    <property type="term" value="P:fructose 6-phosphate metabolic process"/>
    <property type="evidence" value="ECO:0007669"/>
    <property type="project" value="InterPro"/>
</dbReference>
<organism evidence="11 12">
    <name type="scientific">Desulfomicrobium apsheronum</name>
    <dbReference type="NCBI Taxonomy" id="52560"/>
    <lineage>
        <taxon>Bacteria</taxon>
        <taxon>Pseudomonadati</taxon>
        <taxon>Thermodesulfobacteriota</taxon>
        <taxon>Desulfovibrionia</taxon>
        <taxon>Desulfovibrionales</taxon>
        <taxon>Desulfomicrobiaceae</taxon>
        <taxon>Desulfomicrobium</taxon>
    </lineage>
</organism>
<sequence length="367" mass="39061">MALKRVGILTGGGDCSGLNAVIRAVTRTAVIQYGAEVVGLEDGFDGLVFNRTMALTTGSTKDILTLGGTILGTTNKGNPFAYREFDDKGEIVVRDLSAQAMETFRSLELDCLFVVGGEGTLELGYKFQQMGMPVVGIPKTIDNDLFGTDYTFGFQTAVQVACDAMDRLHTTGRSHDRVMILEVMGRNAGWIALEAGLAGGAHIILIPEIPYNLDNVVTKIRHRIRGKSPFSIIMVAEGAREEGGERITQGTAGTRLQGVEQLGGIGFHLANQIRERIPLEVRTTVLGHIQRGGSPTAFDRVLGTRLGAAAVDAAARGDFGTMVALKTPDIVLVPLSELAGLCRTVPVDHQLLRAAEATGVNLGRGAM</sequence>
<reference evidence="12" key="1">
    <citation type="submission" date="2016-10" db="EMBL/GenBank/DDBJ databases">
        <authorList>
            <person name="Varghese N."/>
            <person name="Submissions S."/>
        </authorList>
    </citation>
    <scope>NUCLEOTIDE SEQUENCE [LARGE SCALE GENOMIC DNA]</scope>
    <source>
        <strain evidence="12">DSM 5918</strain>
    </source>
</reference>
<dbReference type="GO" id="GO:0046872">
    <property type="term" value="F:metal ion binding"/>
    <property type="evidence" value="ECO:0007669"/>
    <property type="project" value="UniProtKB-KW"/>
</dbReference>
<dbReference type="GO" id="GO:0003872">
    <property type="term" value="F:6-phosphofructokinase activity"/>
    <property type="evidence" value="ECO:0007669"/>
    <property type="project" value="UniProtKB-UniRule"/>
</dbReference>
<proteinExistence type="inferred from homology"/>
<protein>
    <recommendedName>
        <fullName evidence="9">ATP-dependent 6-phosphofructokinase</fullName>
        <shortName evidence="9">ATP-PFK</shortName>
        <shortName evidence="9">Phosphofructokinase</shortName>
        <ecNumber evidence="9">2.7.1.11</ecNumber>
    </recommendedName>
    <alternativeName>
        <fullName evidence="9">Phosphohexokinase</fullName>
    </alternativeName>
</protein>
<comment type="subcellular location">
    <subcellularLocation>
        <location evidence="9">Cytoplasm</location>
    </subcellularLocation>
</comment>
<dbReference type="PANTHER" id="PTHR13697:SF52">
    <property type="entry name" value="ATP-DEPENDENT 6-PHOSPHOFRUCTOKINASE 3"/>
    <property type="match status" value="1"/>
</dbReference>
<evidence type="ECO:0000256" key="6">
    <source>
        <dbReference type="ARBA" id="ARBA00022777"/>
    </source>
</evidence>
<keyword evidence="6 9" id="KW-0418">Kinase</keyword>
<dbReference type="STRING" id="52560.SAMN04488082_102146"/>
<comment type="catalytic activity">
    <reaction evidence="9">
        <text>beta-D-fructose 6-phosphate + ATP = beta-D-fructose 1,6-bisphosphate + ADP + H(+)</text>
        <dbReference type="Rhea" id="RHEA:16109"/>
        <dbReference type="ChEBI" id="CHEBI:15378"/>
        <dbReference type="ChEBI" id="CHEBI:30616"/>
        <dbReference type="ChEBI" id="CHEBI:32966"/>
        <dbReference type="ChEBI" id="CHEBI:57634"/>
        <dbReference type="ChEBI" id="CHEBI:456216"/>
        <dbReference type="EC" id="2.7.1.11"/>
    </reaction>
</comment>
<dbReference type="HAMAP" id="MF_01976">
    <property type="entry name" value="Phosphofructokinase_III"/>
    <property type="match status" value="1"/>
</dbReference>
<dbReference type="GO" id="GO:0005945">
    <property type="term" value="C:6-phosphofructokinase complex"/>
    <property type="evidence" value="ECO:0007669"/>
    <property type="project" value="TreeGrafter"/>
</dbReference>
<dbReference type="EC" id="2.7.1.11" evidence="9"/>
<dbReference type="Gene3D" id="3.40.50.460">
    <property type="entry name" value="Phosphofructokinase domain"/>
    <property type="match status" value="1"/>
</dbReference>
<dbReference type="GO" id="GO:0016208">
    <property type="term" value="F:AMP binding"/>
    <property type="evidence" value="ECO:0007669"/>
    <property type="project" value="TreeGrafter"/>
</dbReference>
<comment type="subunit">
    <text evidence="9">Homodimer or homotetramer.</text>
</comment>
<comment type="caution">
    <text evidence="9">Lacks conserved residue(s) required for the propagation of feature annotation.</text>
</comment>
<dbReference type="Proteomes" id="UP000198635">
    <property type="component" value="Unassembled WGS sequence"/>
</dbReference>
<dbReference type="Gene3D" id="3.40.50.450">
    <property type="match status" value="1"/>
</dbReference>
<keyword evidence="12" id="KW-1185">Reference proteome</keyword>
<feature type="binding site" description="in other chain" evidence="9">
    <location>
        <begin position="184"/>
        <end position="186"/>
    </location>
    <ligand>
        <name>substrate</name>
        <note>ligand shared between dimeric partners</note>
    </ligand>
</feature>
<dbReference type="SUPFAM" id="SSF53784">
    <property type="entry name" value="Phosphofructokinase"/>
    <property type="match status" value="1"/>
</dbReference>
<keyword evidence="9" id="KW-0067">ATP-binding</keyword>
<dbReference type="NCBIfam" id="NF002872">
    <property type="entry name" value="PRK03202.1"/>
    <property type="match status" value="1"/>
</dbReference>
<dbReference type="RefSeq" id="WP_092372623.1">
    <property type="nucleotide sequence ID" value="NZ_FORX01000002.1"/>
</dbReference>
<dbReference type="InterPro" id="IPR012829">
    <property type="entry name" value="Phosphofructokinase_III"/>
</dbReference>
<keyword evidence="3 9" id="KW-0963">Cytoplasm</keyword>
<feature type="active site" description="Proton acceptor" evidence="9">
    <location>
        <position position="142"/>
    </location>
</feature>
<dbReference type="GO" id="GO:0005524">
    <property type="term" value="F:ATP binding"/>
    <property type="evidence" value="ECO:0007669"/>
    <property type="project" value="UniProtKB-KW"/>
</dbReference>
<keyword evidence="8 9" id="KW-0324">Glycolysis</keyword>
<dbReference type="InterPro" id="IPR022953">
    <property type="entry name" value="ATP_PFK"/>
</dbReference>
<dbReference type="PIRSF" id="PIRSF000532">
    <property type="entry name" value="ATP_PFK_prok"/>
    <property type="match status" value="1"/>
</dbReference>
<dbReference type="InterPro" id="IPR012003">
    <property type="entry name" value="ATP_PFK_prok-type"/>
</dbReference>
<dbReference type="InterPro" id="IPR000023">
    <property type="entry name" value="Phosphofructokinase_dom"/>
</dbReference>
<dbReference type="InterPro" id="IPR015912">
    <property type="entry name" value="Phosphofructokinase_CS"/>
</dbReference>
<feature type="binding site" description="in other chain" evidence="9">
    <location>
        <begin position="288"/>
        <end position="291"/>
    </location>
    <ligand>
        <name>substrate</name>
        <note>ligand shared between dimeric partners</note>
    </ligand>
</feature>
<dbReference type="GO" id="GO:0048029">
    <property type="term" value="F:monosaccharide binding"/>
    <property type="evidence" value="ECO:0007669"/>
    <property type="project" value="TreeGrafter"/>
</dbReference>
<keyword evidence="5 9" id="KW-0479">Metal-binding</keyword>
<keyword evidence="4 9" id="KW-0808">Transferase</keyword>
<dbReference type="EMBL" id="FORX01000002">
    <property type="protein sequence ID" value="SFJ26274.1"/>
    <property type="molecule type" value="Genomic_DNA"/>
</dbReference>
<evidence type="ECO:0000256" key="2">
    <source>
        <dbReference type="ARBA" id="ARBA00004679"/>
    </source>
</evidence>
<dbReference type="GO" id="GO:0070095">
    <property type="term" value="F:fructose-6-phosphate binding"/>
    <property type="evidence" value="ECO:0007669"/>
    <property type="project" value="TreeGrafter"/>
</dbReference>
<evidence type="ECO:0000256" key="5">
    <source>
        <dbReference type="ARBA" id="ARBA00022723"/>
    </source>
</evidence>
<dbReference type="PROSITE" id="PS00433">
    <property type="entry name" value="PHOSPHOFRUCTOKINASE"/>
    <property type="match status" value="1"/>
</dbReference>
<feature type="site" description="Important for substrate specificity; cannot use PPi as phosphoryl donor" evidence="9">
    <location>
        <position position="119"/>
    </location>
</feature>
<dbReference type="GO" id="GO:0047334">
    <property type="term" value="F:diphosphate-fructose-6-phosphate 1-phosphotransferase activity"/>
    <property type="evidence" value="ECO:0007669"/>
    <property type="project" value="InterPro"/>
</dbReference>
<comment type="cofactor">
    <cofactor evidence="1 9">
        <name>Mg(2+)</name>
        <dbReference type="ChEBI" id="CHEBI:18420"/>
    </cofactor>
</comment>
<evidence type="ECO:0000256" key="3">
    <source>
        <dbReference type="ARBA" id="ARBA00022490"/>
    </source>
</evidence>
<evidence type="ECO:0000259" key="10">
    <source>
        <dbReference type="Pfam" id="PF00365"/>
    </source>
</evidence>
<dbReference type="AlphaFoldDB" id="A0A1I3PWQ8"/>
<name>A0A1I3PWQ8_9BACT</name>
<feature type="binding site" evidence="9">
    <location>
        <position position="282"/>
    </location>
    <ligand>
        <name>substrate</name>
        <note>ligand shared between dimeric partners</note>
    </ligand>
</feature>
<dbReference type="GO" id="GO:0042802">
    <property type="term" value="F:identical protein binding"/>
    <property type="evidence" value="ECO:0007669"/>
    <property type="project" value="TreeGrafter"/>
</dbReference>
<dbReference type="Pfam" id="PF00365">
    <property type="entry name" value="PFK"/>
    <property type="match status" value="1"/>
</dbReference>
<comment type="similarity">
    <text evidence="9">Belongs to the phosphofructokinase type A (PFKA) family. Mixed-substrate PFK group III subfamily.</text>
</comment>
<evidence type="ECO:0000256" key="4">
    <source>
        <dbReference type="ARBA" id="ARBA00022679"/>
    </source>
</evidence>
<keyword evidence="7 9" id="KW-0460">Magnesium</keyword>
<dbReference type="PRINTS" id="PR00476">
    <property type="entry name" value="PHFRCTKINASE"/>
</dbReference>
<feature type="binding site" description="in other chain" evidence="9">
    <location>
        <position position="237"/>
    </location>
    <ligand>
        <name>substrate</name>
        <note>ligand shared between dimeric partners</note>
    </ligand>
</feature>
<feature type="binding site" evidence="9">
    <location>
        <position position="177"/>
    </location>
    <ligand>
        <name>substrate</name>
        <note>ligand shared between dimeric partners</note>
    </ligand>
</feature>
<feature type="binding site" evidence="9">
    <location>
        <position position="118"/>
    </location>
    <ligand>
        <name>Mg(2+)</name>
        <dbReference type="ChEBI" id="CHEBI:18420"/>
        <note>catalytic</note>
    </ligand>
</feature>
<evidence type="ECO:0000313" key="12">
    <source>
        <dbReference type="Proteomes" id="UP000198635"/>
    </source>
</evidence>
<gene>
    <name evidence="9" type="primary">pfkA</name>
    <name evidence="11" type="ORF">SAMN04488082_102146</name>
</gene>
<evidence type="ECO:0000313" key="11">
    <source>
        <dbReference type="EMBL" id="SFJ26274.1"/>
    </source>
</evidence>
<dbReference type="GO" id="GO:0030388">
    <property type="term" value="P:fructose 1,6-bisphosphate metabolic process"/>
    <property type="evidence" value="ECO:0007669"/>
    <property type="project" value="TreeGrafter"/>
</dbReference>
<dbReference type="GO" id="GO:0061621">
    <property type="term" value="P:canonical glycolysis"/>
    <property type="evidence" value="ECO:0007669"/>
    <property type="project" value="TreeGrafter"/>
</dbReference>
<feature type="binding site" evidence="9">
    <location>
        <position position="13"/>
    </location>
    <ligand>
        <name>ATP</name>
        <dbReference type="ChEBI" id="CHEBI:30616"/>
    </ligand>
</feature>
<comment type="function">
    <text evidence="9">Catalyzes the phosphorylation of D-fructose 6-phosphate to fructose 1,6-bisphosphate by ATP, the first committing step of glycolysis.</text>
</comment>
<feature type="domain" description="Phosphofructokinase" evidence="10">
    <location>
        <begin position="5"/>
        <end position="313"/>
    </location>
</feature>
<evidence type="ECO:0000256" key="9">
    <source>
        <dbReference type="HAMAP-Rule" id="MF_01976"/>
    </source>
</evidence>
<keyword evidence="9" id="KW-0547">Nucleotide-binding</keyword>
<feature type="binding site" description="in other chain" evidence="9">
    <location>
        <begin position="140"/>
        <end position="142"/>
    </location>
    <ligand>
        <name>substrate</name>
        <note>ligand shared between dimeric partners</note>
    </ligand>
</feature>
<dbReference type="PANTHER" id="PTHR13697">
    <property type="entry name" value="PHOSPHOFRUCTOKINASE"/>
    <property type="match status" value="1"/>
</dbReference>
<feature type="binding site" evidence="9">
    <location>
        <begin position="76"/>
        <end position="77"/>
    </location>
    <ligand>
        <name>ATP</name>
        <dbReference type="ChEBI" id="CHEBI:30616"/>
    </ligand>
</feature>
<comment type="pathway">
    <text evidence="2 9">Carbohydrate degradation; glycolysis; D-glyceraldehyde 3-phosphate and glycerone phosphate from D-glucose: step 3/4.</text>
</comment>
<evidence type="ECO:0000256" key="7">
    <source>
        <dbReference type="ARBA" id="ARBA00022842"/>
    </source>
</evidence>
<dbReference type="InterPro" id="IPR035966">
    <property type="entry name" value="PKF_sf"/>
</dbReference>
<accession>A0A1I3PWQ8</accession>
<evidence type="ECO:0000256" key="1">
    <source>
        <dbReference type="ARBA" id="ARBA00001946"/>
    </source>
</evidence>
<evidence type="ECO:0000256" key="8">
    <source>
        <dbReference type="ARBA" id="ARBA00023152"/>
    </source>
</evidence>
<dbReference type="OrthoDB" id="9802503at2"/>
<feature type="binding site" evidence="9">
    <location>
        <begin position="117"/>
        <end position="120"/>
    </location>
    <ligand>
        <name>ATP</name>
        <dbReference type="ChEBI" id="CHEBI:30616"/>
    </ligand>
</feature>
<dbReference type="UniPathway" id="UPA00109">
    <property type="reaction ID" value="UER00182"/>
</dbReference>